<comment type="caution">
    <text evidence="1">The sequence shown here is derived from an EMBL/GenBank/DDBJ whole genome shotgun (WGS) entry which is preliminary data.</text>
</comment>
<dbReference type="AlphaFoldDB" id="A0AB34IUV8"/>
<keyword evidence="2" id="KW-1185">Reference proteome</keyword>
<accession>A0AB34IUV8</accession>
<dbReference type="EMBL" id="JBGBPQ010000017">
    <property type="protein sequence ID" value="KAL1507677.1"/>
    <property type="molecule type" value="Genomic_DNA"/>
</dbReference>
<dbReference type="Proteomes" id="UP001515480">
    <property type="component" value="Unassembled WGS sequence"/>
</dbReference>
<proteinExistence type="predicted"/>
<evidence type="ECO:0000313" key="1">
    <source>
        <dbReference type="EMBL" id="KAL1507677.1"/>
    </source>
</evidence>
<protein>
    <submittedName>
        <fullName evidence="1">Uncharacterized protein</fullName>
    </submittedName>
</protein>
<reference evidence="1 2" key="1">
    <citation type="journal article" date="2024" name="Science">
        <title>Giant polyketide synthase enzymes in the biosynthesis of giant marine polyether toxins.</title>
        <authorList>
            <person name="Fallon T.R."/>
            <person name="Shende V.V."/>
            <person name="Wierzbicki I.H."/>
            <person name="Pendleton A.L."/>
            <person name="Watervoot N.F."/>
            <person name="Auber R.P."/>
            <person name="Gonzalez D.J."/>
            <person name="Wisecaver J.H."/>
            <person name="Moore B.S."/>
        </authorList>
    </citation>
    <scope>NUCLEOTIDE SEQUENCE [LARGE SCALE GENOMIC DNA]</scope>
    <source>
        <strain evidence="1 2">12B1</strain>
    </source>
</reference>
<evidence type="ECO:0000313" key="2">
    <source>
        <dbReference type="Proteomes" id="UP001515480"/>
    </source>
</evidence>
<sequence length="70" mass="7107">MLSSRAPTPPEAAEAACSVAASSAARSCGPKSLAETISSEYVWIAVAAARRSVREPIRESEAGAGAGWVC</sequence>
<name>A0AB34IUV8_PRYPA</name>
<organism evidence="1 2">
    <name type="scientific">Prymnesium parvum</name>
    <name type="common">Toxic golden alga</name>
    <dbReference type="NCBI Taxonomy" id="97485"/>
    <lineage>
        <taxon>Eukaryota</taxon>
        <taxon>Haptista</taxon>
        <taxon>Haptophyta</taxon>
        <taxon>Prymnesiophyceae</taxon>
        <taxon>Prymnesiales</taxon>
        <taxon>Prymnesiaceae</taxon>
        <taxon>Prymnesium</taxon>
    </lineage>
</organism>
<gene>
    <name evidence="1" type="ORF">AB1Y20_007292</name>
</gene>